<evidence type="ECO:0000256" key="1">
    <source>
        <dbReference type="SAM" id="Phobius"/>
    </source>
</evidence>
<dbReference type="AlphaFoldDB" id="A0A9Q9U5M5"/>
<name>A0A9Q9U5M5_FUSFU</name>
<comment type="caution">
    <text evidence="3">The sequence shown here is derived from an EMBL/GenBank/DDBJ whole genome shotgun (WGS) entry which is preliminary data.</text>
</comment>
<reference evidence="3" key="1">
    <citation type="submission" date="2019-05" db="EMBL/GenBank/DDBJ databases">
        <authorList>
            <person name="Piombo E."/>
        </authorList>
    </citation>
    <scope>NUCLEOTIDE SEQUENCE</scope>
    <source>
        <strain evidence="3">C2S</strain>
    </source>
</reference>
<dbReference type="GO" id="GO:0004672">
    <property type="term" value="F:protein kinase activity"/>
    <property type="evidence" value="ECO:0007669"/>
    <property type="project" value="InterPro"/>
</dbReference>
<dbReference type="SUPFAM" id="SSF56112">
    <property type="entry name" value="Protein kinase-like (PK-like)"/>
    <property type="match status" value="1"/>
</dbReference>
<dbReference type="InterPro" id="IPR011009">
    <property type="entry name" value="Kinase-like_dom_sf"/>
</dbReference>
<keyword evidence="1" id="KW-0812">Transmembrane</keyword>
<organism evidence="3 4">
    <name type="scientific">Fusarium fujikuroi</name>
    <name type="common">Bakanae and foot rot disease fungus</name>
    <name type="synonym">Gibberella fujikuroi</name>
    <dbReference type="NCBI Taxonomy" id="5127"/>
    <lineage>
        <taxon>Eukaryota</taxon>
        <taxon>Fungi</taxon>
        <taxon>Dikarya</taxon>
        <taxon>Ascomycota</taxon>
        <taxon>Pezizomycotina</taxon>
        <taxon>Sordariomycetes</taxon>
        <taxon>Hypocreomycetidae</taxon>
        <taxon>Hypocreales</taxon>
        <taxon>Nectriaceae</taxon>
        <taxon>Fusarium</taxon>
        <taxon>Fusarium fujikuroi species complex</taxon>
    </lineage>
</organism>
<dbReference type="EMBL" id="CABFJX010000030">
    <property type="protein sequence ID" value="VTT59406.1"/>
    <property type="molecule type" value="Genomic_DNA"/>
</dbReference>
<dbReference type="Gene3D" id="1.10.510.10">
    <property type="entry name" value="Transferase(Phosphotransferase) domain 1"/>
    <property type="match status" value="1"/>
</dbReference>
<gene>
    <name evidence="3" type="ORF">C2S_14135</name>
</gene>
<protein>
    <recommendedName>
        <fullName evidence="2">Serine-threonine/tyrosine-protein kinase catalytic domain-containing protein</fullName>
    </recommendedName>
</protein>
<keyword evidence="1" id="KW-0472">Membrane</keyword>
<keyword evidence="1" id="KW-1133">Transmembrane helix</keyword>
<feature type="domain" description="Serine-threonine/tyrosine-protein kinase catalytic" evidence="2">
    <location>
        <begin position="21"/>
        <end position="77"/>
    </location>
</feature>
<dbReference type="InterPro" id="IPR001245">
    <property type="entry name" value="Ser-Thr/Tyr_kinase_cat_dom"/>
</dbReference>
<sequence length="114" mass="12529">MNISGASGRYLYLHPDRYGRTGTITFADFGLAVKSGISLEDKALLPAIYCALECIYNVYLSFASDMWSYICIFAELYLGFPLFYGSAYSLAIDFTVKSLGPLPLSWKGSYDGSG</sequence>
<dbReference type="Proteomes" id="UP000760494">
    <property type="component" value="Unassembled WGS sequence"/>
</dbReference>
<evidence type="ECO:0000313" key="3">
    <source>
        <dbReference type="EMBL" id="VTT59406.1"/>
    </source>
</evidence>
<evidence type="ECO:0000259" key="2">
    <source>
        <dbReference type="Pfam" id="PF07714"/>
    </source>
</evidence>
<feature type="transmembrane region" description="Helical" evidence="1">
    <location>
        <begin position="66"/>
        <end position="84"/>
    </location>
</feature>
<proteinExistence type="predicted"/>
<dbReference type="Pfam" id="PF07714">
    <property type="entry name" value="PK_Tyr_Ser-Thr"/>
    <property type="match status" value="1"/>
</dbReference>
<evidence type="ECO:0000313" key="4">
    <source>
        <dbReference type="Proteomes" id="UP000760494"/>
    </source>
</evidence>
<accession>A0A9Q9U5M5</accession>